<dbReference type="EMBL" id="JABELX010000012">
    <property type="protein sequence ID" value="NNH74044.1"/>
    <property type="molecule type" value="Genomic_DNA"/>
</dbReference>
<reference evidence="1 2" key="1">
    <citation type="submission" date="2020-05" db="EMBL/GenBank/DDBJ databases">
        <title>MicrobeNet Type strains.</title>
        <authorList>
            <person name="Nicholson A.C."/>
        </authorList>
    </citation>
    <scope>NUCLEOTIDE SEQUENCE [LARGE SCALE GENOMIC DNA]</scope>
    <source>
        <strain evidence="1 2">JCM 3224</strain>
    </source>
</reference>
<sequence>MTKGYRCLTSTLHALHQQQSQPKPGRAPAIAFADQVLLTVLHYRLGLTREPLAILFDTAEPPPTPPPPLSAA</sequence>
<evidence type="ECO:0000313" key="1">
    <source>
        <dbReference type="EMBL" id="NNH74044.1"/>
    </source>
</evidence>
<protein>
    <submittedName>
        <fullName evidence="1">DDE transposase family protein</fullName>
    </submittedName>
</protein>
<evidence type="ECO:0000313" key="2">
    <source>
        <dbReference type="Proteomes" id="UP000586827"/>
    </source>
</evidence>
<keyword evidence="2" id="KW-1185">Reference proteome</keyword>
<proteinExistence type="predicted"/>
<dbReference type="Proteomes" id="UP000586827">
    <property type="component" value="Unassembled WGS sequence"/>
</dbReference>
<accession>A0A849C5S9</accession>
<dbReference type="AlphaFoldDB" id="A0A849C5S9"/>
<organism evidence="1 2">
    <name type="scientific">Nocardia uniformis</name>
    <dbReference type="NCBI Taxonomy" id="53432"/>
    <lineage>
        <taxon>Bacteria</taxon>
        <taxon>Bacillati</taxon>
        <taxon>Actinomycetota</taxon>
        <taxon>Actinomycetes</taxon>
        <taxon>Mycobacteriales</taxon>
        <taxon>Nocardiaceae</taxon>
        <taxon>Nocardia</taxon>
    </lineage>
</organism>
<dbReference type="RefSeq" id="WP_067516679.1">
    <property type="nucleotide sequence ID" value="NZ_JABELX010000012.1"/>
</dbReference>
<gene>
    <name evidence="1" type="ORF">HLB23_30025</name>
</gene>
<comment type="caution">
    <text evidence="1">The sequence shown here is derived from an EMBL/GenBank/DDBJ whole genome shotgun (WGS) entry which is preliminary data.</text>
</comment>
<name>A0A849C5S9_9NOCA</name>